<organism evidence="10 11">
    <name type="scientific">Pseudovibrio exalbescens</name>
    <dbReference type="NCBI Taxonomy" id="197461"/>
    <lineage>
        <taxon>Bacteria</taxon>
        <taxon>Pseudomonadati</taxon>
        <taxon>Pseudomonadota</taxon>
        <taxon>Alphaproteobacteria</taxon>
        <taxon>Hyphomicrobiales</taxon>
        <taxon>Stappiaceae</taxon>
        <taxon>Pseudovibrio</taxon>
    </lineage>
</organism>
<comment type="function">
    <text evidence="9">Converts cobyric acid to cobinamide by the addition of aminopropanol on the F carboxylic group.</text>
</comment>
<sequence>MILFEHTLWIVVLAVLLDALFGEPDWLWKRVSHPVALIGKVIDMADRRFNTPDLSVQVRRLNGAVLASALVIGALVLGYVLQDLLEEIPFGEVLIAALGATLIAQKSLYEHVAAVRDALRNQGLDAGRRTVRQIVGRNPEALDEAGVSRAAIESCAENFSDGVVAPVVWFALLGLPGILAYKAINTADSMIGHKTERHRHFGWASARLDDLINLPASRLAGLFICAGAIAVNARPETAFAVMRKDAANHRSPNAGWPEAAMAGALGIALAGPRQYPGYSVDDAFLNKAGRKPATADDITRALKVLLFACGIQALILVALSIPL</sequence>
<dbReference type="UniPathway" id="UPA00148"/>
<dbReference type="Pfam" id="PF03186">
    <property type="entry name" value="CobD_Cbib"/>
    <property type="match status" value="1"/>
</dbReference>
<dbReference type="PANTHER" id="PTHR34308:SF1">
    <property type="entry name" value="COBALAMIN BIOSYNTHESIS PROTEIN CBIB"/>
    <property type="match status" value="1"/>
</dbReference>
<keyword evidence="11" id="KW-1185">Reference proteome</keyword>
<dbReference type="STRING" id="197461.A3843_13300"/>
<name>A0A1U7JFX7_9HYPH</name>
<evidence type="ECO:0000256" key="8">
    <source>
        <dbReference type="ARBA" id="ARBA00023136"/>
    </source>
</evidence>
<reference evidence="10 11" key="1">
    <citation type="submission" date="2016-03" db="EMBL/GenBank/DDBJ databases">
        <title>Genome sequence of Nesiotobacter sp. nov., a moderately halophilic alphaproteobacterium isolated from the Yellow Sea, China.</title>
        <authorList>
            <person name="Zhang G."/>
            <person name="Zhang R."/>
        </authorList>
    </citation>
    <scope>NUCLEOTIDE SEQUENCE [LARGE SCALE GENOMIC DNA]</scope>
    <source>
        <strain evidence="10 11">WB1-6</strain>
    </source>
</reference>
<dbReference type="GO" id="GO:0005886">
    <property type="term" value="C:plasma membrane"/>
    <property type="evidence" value="ECO:0007669"/>
    <property type="project" value="UniProtKB-SubCell"/>
</dbReference>
<dbReference type="EMBL" id="LVVZ01000019">
    <property type="protein sequence ID" value="OKL43598.1"/>
    <property type="molecule type" value="Genomic_DNA"/>
</dbReference>
<dbReference type="GO" id="GO:0009236">
    <property type="term" value="P:cobalamin biosynthetic process"/>
    <property type="evidence" value="ECO:0007669"/>
    <property type="project" value="UniProtKB-UniRule"/>
</dbReference>
<keyword evidence="7 9" id="KW-1133">Transmembrane helix</keyword>
<evidence type="ECO:0000313" key="11">
    <source>
        <dbReference type="Proteomes" id="UP000185783"/>
    </source>
</evidence>
<evidence type="ECO:0000256" key="9">
    <source>
        <dbReference type="HAMAP-Rule" id="MF_00024"/>
    </source>
</evidence>
<dbReference type="Proteomes" id="UP000185783">
    <property type="component" value="Unassembled WGS sequence"/>
</dbReference>
<dbReference type="GO" id="GO:0015420">
    <property type="term" value="F:ABC-type vitamin B12 transporter activity"/>
    <property type="evidence" value="ECO:0007669"/>
    <property type="project" value="UniProtKB-UniRule"/>
</dbReference>
<feature type="transmembrane region" description="Helical" evidence="9">
    <location>
        <begin position="163"/>
        <end position="184"/>
    </location>
</feature>
<proteinExistence type="inferred from homology"/>
<evidence type="ECO:0000256" key="3">
    <source>
        <dbReference type="ARBA" id="ARBA00006263"/>
    </source>
</evidence>
<dbReference type="RefSeq" id="WP_028480851.1">
    <property type="nucleotide sequence ID" value="NZ_LVVZ01000019.1"/>
</dbReference>
<feature type="transmembrane region" description="Helical" evidence="9">
    <location>
        <begin position="61"/>
        <end position="81"/>
    </location>
</feature>
<dbReference type="PANTHER" id="PTHR34308">
    <property type="entry name" value="COBALAMIN BIOSYNTHESIS PROTEIN CBIB"/>
    <property type="match status" value="1"/>
</dbReference>
<dbReference type="NCBIfam" id="TIGR00380">
    <property type="entry name" value="cobal_cbiB"/>
    <property type="match status" value="1"/>
</dbReference>
<accession>A0A1U7JFX7</accession>
<gene>
    <name evidence="9" type="primary">cobD</name>
    <name evidence="10" type="ORF">A3843_13300</name>
</gene>
<evidence type="ECO:0000256" key="1">
    <source>
        <dbReference type="ARBA" id="ARBA00004651"/>
    </source>
</evidence>
<evidence type="ECO:0000256" key="4">
    <source>
        <dbReference type="ARBA" id="ARBA00022475"/>
    </source>
</evidence>
<dbReference type="InterPro" id="IPR004485">
    <property type="entry name" value="Cobalamin_biosynth_CobD/CbiB"/>
</dbReference>
<comment type="pathway">
    <text evidence="2 9">Cofactor biosynthesis; adenosylcobalamin biosynthesis.</text>
</comment>
<dbReference type="HAMAP" id="MF_00024">
    <property type="entry name" value="CobD_CbiB"/>
    <property type="match status" value="1"/>
</dbReference>
<comment type="caution">
    <text evidence="10">The sequence shown here is derived from an EMBL/GenBank/DDBJ whole genome shotgun (WGS) entry which is preliminary data.</text>
</comment>
<dbReference type="AlphaFoldDB" id="A0A1U7JFX7"/>
<comment type="subcellular location">
    <subcellularLocation>
        <location evidence="1 9">Cell membrane</location>
        <topology evidence="1 9">Multi-pass membrane protein</topology>
    </subcellularLocation>
</comment>
<feature type="transmembrane region" description="Helical" evidence="9">
    <location>
        <begin position="301"/>
        <end position="321"/>
    </location>
</feature>
<comment type="caution">
    <text evidence="9">Lacks conserved residue(s) required for the propagation of feature annotation.</text>
</comment>
<evidence type="ECO:0000256" key="7">
    <source>
        <dbReference type="ARBA" id="ARBA00022989"/>
    </source>
</evidence>
<evidence type="ECO:0000256" key="2">
    <source>
        <dbReference type="ARBA" id="ARBA00004953"/>
    </source>
</evidence>
<keyword evidence="8 9" id="KW-0472">Membrane</keyword>
<comment type="similarity">
    <text evidence="3 9">Belongs to the CobD/CbiB family.</text>
</comment>
<keyword evidence="4 9" id="KW-1003">Cell membrane</keyword>
<keyword evidence="5 9" id="KW-0169">Cobalamin biosynthesis</keyword>
<evidence type="ECO:0000256" key="6">
    <source>
        <dbReference type="ARBA" id="ARBA00022692"/>
    </source>
</evidence>
<protein>
    <recommendedName>
        <fullName evidence="9">Cobalamin biosynthesis protein CobD</fullName>
    </recommendedName>
</protein>
<evidence type="ECO:0000256" key="5">
    <source>
        <dbReference type="ARBA" id="ARBA00022573"/>
    </source>
</evidence>
<evidence type="ECO:0000313" key="10">
    <source>
        <dbReference type="EMBL" id="OKL43598.1"/>
    </source>
</evidence>
<keyword evidence="6 9" id="KW-0812">Transmembrane</keyword>
<dbReference type="GO" id="GO:0048472">
    <property type="term" value="F:threonine-phosphate decarboxylase activity"/>
    <property type="evidence" value="ECO:0007669"/>
    <property type="project" value="InterPro"/>
</dbReference>